<evidence type="ECO:0000313" key="3">
    <source>
        <dbReference type="Proteomes" id="UP000315343"/>
    </source>
</evidence>
<dbReference type="RefSeq" id="WP_019230578.1">
    <property type="nucleotide sequence ID" value="NZ_DAMBUX010000006.1"/>
</dbReference>
<sequence>MRILILIIGMGIVTYLPRMLPAVLVEKIRFNKKMEKFLSLIPYTAMAALIFPGVLSVDEGNMAIGLVGAFVAVILSWLKMPIMLVVVGAIISDIVVYMLV</sequence>
<dbReference type="Proteomes" id="UP000315343">
    <property type="component" value="Unassembled WGS sequence"/>
</dbReference>
<dbReference type="OrthoDB" id="9811308at2"/>
<gene>
    <name evidence="2" type="ORF">LY60_00455</name>
</gene>
<evidence type="ECO:0000313" key="2">
    <source>
        <dbReference type="EMBL" id="TWH83839.1"/>
    </source>
</evidence>
<dbReference type="EMBL" id="VLKH01000001">
    <property type="protein sequence ID" value="TWH83839.1"/>
    <property type="molecule type" value="Genomic_DNA"/>
</dbReference>
<name>A0A562JKV1_9FIRM</name>
<keyword evidence="1" id="KW-1133">Transmembrane helix</keyword>
<keyword evidence="1" id="KW-0812">Transmembrane</keyword>
<dbReference type="InterPro" id="IPR008407">
    <property type="entry name" value="Brnchd-chn_aa_trnsp_AzlD"/>
</dbReference>
<keyword evidence="3" id="KW-1185">Reference proteome</keyword>
<feature type="transmembrane region" description="Helical" evidence="1">
    <location>
        <begin position="37"/>
        <end position="55"/>
    </location>
</feature>
<protein>
    <submittedName>
        <fullName evidence="2">Branched-subunit amino acid transport protein</fullName>
    </submittedName>
</protein>
<comment type="caution">
    <text evidence="2">The sequence shown here is derived from an EMBL/GenBank/DDBJ whole genome shotgun (WGS) entry which is preliminary data.</text>
</comment>
<feature type="transmembrane region" description="Helical" evidence="1">
    <location>
        <begin position="6"/>
        <end position="25"/>
    </location>
</feature>
<proteinExistence type="predicted"/>
<dbReference type="Pfam" id="PF05437">
    <property type="entry name" value="AzlD"/>
    <property type="match status" value="1"/>
</dbReference>
<organism evidence="2 3">
    <name type="scientific">Sedimentibacter saalensis</name>
    <dbReference type="NCBI Taxonomy" id="130788"/>
    <lineage>
        <taxon>Bacteria</taxon>
        <taxon>Bacillati</taxon>
        <taxon>Bacillota</taxon>
        <taxon>Tissierellia</taxon>
        <taxon>Sedimentibacter</taxon>
    </lineage>
</organism>
<evidence type="ECO:0000256" key="1">
    <source>
        <dbReference type="SAM" id="Phobius"/>
    </source>
</evidence>
<dbReference type="AlphaFoldDB" id="A0A562JKV1"/>
<accession>A0A562JKV1</accession>
<reference evidence="2 3" key="1">
    <citation type="submission" date="2019-07" db="EMBL/GenBank/DDBJ databases">
        <title>Genomic Encyclopedia of Type Strains, Phase I: the one thousand microbial genomes (KMG-I) project.</title>
        <authorList>
            <person name="Kyrpides N."/>
        </authorList>
    </citation>
    <scope>NUCLEOTIDE SEQUENCE [LARGE SCALE GENOMIC DNA]</scope>
    <source>
        <strain evidence="2 3">DSM 13558</strain>
    </source>
</reference>
<keyword evidence="1" id="KW-0472">Membrane</keyword>